<organism evidence="3 4">
    <name type="scientific">Danaus chrysippus</name>
    <name type="common">African queen</name>
    <dbReference type="NCBI Taxonomy" id="151541"/>
    <lineage>
        <taxon>Eukaryota</taxon>
        <taxon>Metazoa</taxon>
        <taxon>Ecdysozoa</taxon>
        <taxon>Arthropoda</taxon>
        <taxon>Hexapoda</taxon>
        <taxon>Insecta</taxon>
        <taxon>Pterygota</taxon>
        <taxon>Neoptera</taxon>
        <taxon>Endopterygota</taxon>
        <taxon>Lepidoptera</taxon>
        <taxon>Glossata</taxon>
        <taxon>Ditrysia</taxon>
        <taxon>Papilionoidea</taxon>
        <taxon>Nymphalidae</taxon>
        <taxon>Danainae</taxon>
        <taxon>Danaini</taxon>
        <taxon>Danaina</taxon>
        <taxon>Danaus</taxon>
        <taxon>Anosia</taxon>
    </lineage>
</organism>
<proteinExistence type="predicted"/>
<dbReference type="EMBL" id="CAKASE010000063">
    <property type="protein sequence ID" value="CAG9569594.1"/>
    <property type="molecule type" value="Genomic_DNA"/>
</dbReference>
<dbReference type="Proteomes" id="UP000789524">
    <property type="component" value="Unassembled WGS sequence"/>
</dbReference>
<feature type="region of interest" description="Disordered" evidence="1">
    <location>
        <begin position="1"/>
        <end position="24"/>
    </location>
</feature>
<accession>A0A8J2QVG0</accession>
<dbReference type="GO" id="GO:0003824">
    <property type="term" value="F:catalytic activity"/>
    <property type="evidence" value="ECO:0007669"/>
    <property type="project" value="InterPro"/>
</dbReference>
<dbReference type="InterPro" id="IPR005135">
    <property type="entry name" value="Endo/exonuclease/phosphatase"/>
</dbReference>
<name>A0A8J2QVG0_9NEOP</name>
<dbReference type="InterPro" id="IPR036691">
    <property type="entry name" value="Endo/exonu/phosph_ase_sf"/>
</dbReference>
<evidence type="ECO:0000313" key="4">
    <source>
        <dbReference type="Proteomes" id="UP000789524"/>
    </source>
</evidence>
<dbReference type="OrthoDB" id="6929376at2759"/>
<dbReference type="Pfam" id="PF14529">
    <property type="entry name" value="Exo_endo_phos_2"/>
    <property type="match status" value="1"/>
</dbReference>
<dbReference type="SUPFAM" id="SSF56219">
    <property type="entry name" value="DNase I-like"/>
    <property type="match status" value="1"/>
</dbReference>
<comment type="caution">
    <text evidence="3">The sequence shown here is derived from an EMBL/GenBank/DDBJ whole genome shotgun (WGS) entry which is preliminary data.</text>
</comment>
<dbReference type="AlphaFoldDB" id="A0A8J2QVG0"/>
<sequence>MVKKRKKKDSGESLNFSTSSDSDCEDSLVLQDANAFAPFRVADYCRRYSEDAEAKSELLVCVKSTKDVPLGNRDMMSLSTSFIRSVKGDFNAHHTFWGCSRIDSRGRAIMDSMDDHDLILLNNGQPTTTGSHIWKPNSLDLTMVSSSLFLSCDWQVHQEPLGSYHLPTITKFTLVKDQHEPSISLNYIPFHSNLKLVN</sequence>
<keyword evidence="4" id="KW-1185">Reference proteome</keyword>
<evidence type="ECO:0000259" key="2">
    <source>
        <dbReference type="Pfam" id="PF14529"/>
    </source>
</evidence>
<reference evidence="3" key="1">
    <citation type="submission" date="2021-09" db="EMBL/GenBank/DDBJ databases">
        <authorList>
            <person name="Martin H S."/>
        </authorList>
    </citation>
    <scope>NUCLEOTIDE SEQUENCE</scope>
</reference>
<feature type="compositionally biased region" description="Polar residues" evidence="1">
    <location>
        <begin position="12"/>
        <end position="21"/>
    </location>
</feature>
<feature type="domain" description="Endonuclease/exonuclease/phosphatase" evidence="2">
    <location>
        <begin position="86"/>
        <end position="168"/>
    </location>
</feature>
<protein>
    <submittedName>
        <fullName evidence="3">(African queen) hypothetical protein</fullName>
    </submittedName>
</protein>
<evidence type="ECO:0000313" key="3">
    <source>
        <dbReference type="EMBL" id="CAG9569594.1"/>
    </source>
</evidence>
<gene>
    <name evidence="3" type="ORF">DCHRY22_LOCUS8955</name>
</gene>
<evidence type="ECO:0000256" key="1">
    <source>
        <dbReference type="SAM" id="MobiDB-lite"/>
    </source>
</evidence>
<dbReference type="Gene3D" id="3.60.10.10">
    <property type="entry name" value="Endonuclease/exonuclease/phosphatase"/>
    <property type="match status" value="1"/>
</dbReference>